<comment type="similarity">
    <text evidence="1">Belongs to the bactofilin family.</text>
</comment>
<evidence type="ECO:0000313" key="3">
    <source>
        <dbReference type="Proteomes" id="UP000256869"/>
    </source>
</evidence>
<dbReference type="RefSeq" id="WP_115994321.1">
    <property type="nucleotide sequence ID" value="NZ_QRDY01000012.1"/>
</dbReference>
<accession>A0A3D9I4Z0</accession>
<protein>
    <submittedName>
        <fullName evidence="2">Cytoskeletal protein CcmA (Bactofilin family)</fullName>
    </submittedName>
</protein>
<dbReference type="InterPro" id="IPR007607">
    <property type="entry name" value="BacA/B"/>
</dbReference>
<dbReference type="Pfam" id="PF04519">
    <property type="entry name" value="Bactofilin"/>
    <property type="match status" value="1"/>
</dbReference>
<name>A0A3D9I4Z0_9BACL</name>
<dbReference type="Proteomes" id="UP000256869">
    <property type="component" value="Unassembled WGS sequence"/>
</dbReference>
<organism evidence="2 3">
    <name type="scientific">Cohnella lupini</name>
    <dbReference type="NCBI Taxonomy" id="1294267"/>
    <lineage>
        <taxon>Bacteria</taxon>
        <taxon>Bacillati</taxon>
        <taxon>Bacillota</taxon>
        <taxon>Bacilli</taxon>
        <taxon>Bacillales</taxon>
        <taxon>Paenibacillaceae</taxon>
        <taxon>Cohnella</taxon>
    </lineage>
</organism>
<gene>
    <name evidence="2" type="ORF">DFP95_112115</name>
</gene>
<dbReference type="PANTHER" id="PTHR35024:SF4">
    <property type="entry name" value="POLYMER-FORMING CYTOSKELETAL PROTEIN"/>
    <property type="match status" value="1"/>
</dbReference>
<dbReference type="AlphaFoldDB" id="A0A3D9I4Z0"/>
<proteinExistence type="inferred from homology"/>
<dbReference type="EMBL" id="QRDY01000012">
    <property type="protein sequence ID" value="RED56824.1"/>
    <property type="molecule type" value="Genomic_DNA"/>
</dbReference>
<sequence>MFKNKKAKIDLNMTDTLIGEGTSFEGKIKSEAGIRVEGQMVGDIECAGDITVGENGIARSHIKARNVVVAGQVVGDVAASGKLTIKSTGQLRGNLSALELSIESGGIFQGSSRMDFKDSPVELEEKPQVKEPEISIPIVSEGDAVSVLKTW</sequence>
<dbReference type="OrthoDB" id="9789407at2"/>
<reference evidence="2 3" key="1">
    <citation type="submission" date="2018-07" db="EMBL/GenBank/DDBJ databases">
        <title>Genomic Encyclopedia of Type Strains, Phase III (KMG-III): the genomes of soil and plant-associated and newly described type strains.</title>
        <authorList>
            <person name="Whitman W."/>
        </authorList>
    </citation>
    <scope>NUCLEOTIDE SEQUENCE [LARGE SCALE GENOMIC DNA]</scope>
    <source>
        <strain evidence="2 3">CECT 8236</strain>
    </source>
</reference>
<evidence type="ECO:0000313" key="2">
    <source>
        <dbReference type="EMBL" id="RED56824.1"/>
    </source>
</evidence>
<evidence type="ECO:0000256" key="1">
    <source>
        <dbReference type="ARBA" id="ARBA00044755"/>
    </source>
</evidence>
<dbReference type="PANTHER" id="PTHR35024">
    <property type="entry name" value="HYPOTHETICAL CYTOSOLIC PROTEIN"/>
    <property type="match status" value="1"/>
</dbReference>
<keyword evidence="3" id="KW-1185">Reference proteome</keyword>
<comment type="caution">
    <text evidence="2">The sequence shown here is derived from an EMBL/GenBank/DDBJ whole genome shotgun (WGS) entry which is preliminary data.</text>
</comment>